<dbReference type="InterPro" id="IPR018958">
    <property type="entry name" value="Knr4/Smi1-like_dom"/>
</dbReference>
<dbReference type="Pfam" id="PF09346">
    <property type="entry name" value="SMI1_KNR4"/>
    <property type="match status" value="1"/>
</dbReference>
<dbReference type="OrthoDB" id="422217at2"/>
<feature type="domain" description="Knr4/Smi1-like" evidence="2">
    <location>
        <begin position="45"/>
        <end position="170"/>
    </location>
</feature>
<proteinExistence type="predicted"/>
<dbReference type="InterPro" id="IPR037883">
    <property type="entry name" value="Knr4/Smi1-like_sf"/>
</dbReference>
<dbReference type="RefSeq" id="WP_092613342.1">
    <property type="nucleotide sequence ID" value="NZ_FNHU01000032.1"/>
</dbReference>
<dbReference type="Gene3D" id="3.40.1580.10">
    <property type="entry name" value="SMI1/KNR4-like"/>
    <property type="match status" value="1"/>
</dbReference>
<evidence type="ECO:0000313" key="3">
    <source>
        <dbReference type="EMBL" id="SDN34947.1"/>
    </source>
</evidence>
<evidence type="ECO:0000313" key="4">
    <source>
        <dbReference type="Proteomes" id="UP000199671"/>
    </source>
</evidence>
<dbReference type="SMART" id="SM00860">
    <property type="entry name" value="SMI1_KNR4"/>
    <property type="match status" value="1"/>
</dbReference>
<dbReference type="SUPFAM" id="SSF160631">
    <property type="entry name" value="SMI1/KNR4-like"/>
    <property type="match status" value="1"/>
</dbReference>
<feature type="region of interest" description="Disordered" evidence="1">
    <location>
        <begin position="183"/>
        <end position="218"/>
    </location>
</feature>
<organism evidence="3 4">
    <name type="scientific">Actinomyces ruminicola</name>
    <dbReference type="NCBI Taxonomy" id="332524"/>
    <lineage>
        <taxon>Bacteria</taxon>
        <taxon>Bacillati</taxon>
        <taxon>Actinomycetota</taxon>
        <taxon>Actinomycetes</taxon>
        <taxon>Actinomycetales</taxon>
        <taxon>Actinomycetaceae</taxon>
        <taxon>Actinomyces</taxon>
    </lineage>
</organism>
<name>A0A1H0AN76_9ACTO</name>
<dbReference type="AlphaFoldDB" id="A0A1H0AN76"/>
<reference evidence="3 4" key="1">
    <citation type="submission" date="2016-10" db="EMBL/GenBank/DDBJ databases">
        <authorList>
            <person name="de Groot N.N."/>
        </authorList>
    </citation>
    <scope>NUCLEOTIDE SEQUENCE [LARGE SCALE GENOMIC DNA]</scope>
    <source>
        <strain evidence="3 4">KPR-7B</strain>
    </source>
</reference>
<evidence type="ECO:0000256" key="1">
    <source>
        <dbReference type="SAM" id="MobiDB-lite"/>
    </source>
</evidence>
<dbReference type="EMBL" id="FNHU01000032">
    <property type="protein sequence ID" value="SDN34947.1"/>
    <property type="molecule type" value="Genomic_DNA"/>
</dbReference>
<accession>A0A1H0AN76</accession>
<protein>
    <submittedName>
        <fullName evidence="3">SMI1 / KNR4 family (SUKH-1)</fullName>
    </submittedName>
</protein>
<gene>
    <name evidence="3" type="ORF">SAMN04487766_1322</name>
</gene>
<dbReference type="Proteomes" id="UP000199671">
    <property type="component" value="Unassembled WGS sequence"/>
</dbReference>
<evidence type="ECO:0000259" key="2">
    <source>
        <dbReference type="SMART" id="SM00860"/>
    </source>
</evidence>
<sequence length="218" mass="24771">MAESNDTDKMQVGWPEYIGLGGLINHARMEADLKHLWEYSLPKVRASEEEVVQAEKQLGFRLPESYRTFLLAANGWPNFYHDVAIFSTRDLVGGPLYDSARMPLDLPECVEAMASYGVIAEDQFIVAASELDEDVFLMGKPGTTSEGEVAWYADGQVIDRYDDFHDFYMAMLEYNKRNVRKFREENGLPPRPLPGEKGYRPPRFDDDEPHANAQAPEA</sequence>